<feature type="binding site" evidence="5 6">
    <location>
        <position position="129"/>
    </location>
    <ligand>
        <name>substrate</name>
    </ligand>
</feature>
<feature type="binding site" evidence="5 7">
    <location>
        <position position="197"/>
    </location>
    <ligand>
        <name>FMN</name>
        <dbReference type="ChEBI" id="CHEBI:58210"/>
    </ligand>
</feature>
<dbReference type="HAMAP" id="MF_01629">
    <property type="entry name" value="PdxH"/>
    <property type="match status" value="1"/>
</dbReference>
<dbReference type="GO" id="GO:0004733">
    <property type="term" value="F:pyridoxamine phosphate oxidase activity"/>
    <property type="evidence" value="ECO:0007669"/>
    <property type="project" value="UniProtKB-UniRule"/>
</dbReference>
<dbReference type="InterPro" id="IPR011576">
    <property type="entry name" value="Pyridox_Oxase_N"/>
</dbReference>
<evidence type="ECO:0000259" key="9">
    <source>
        <dbReference type="Pfam" id="PF10590"/>
    </source>
</evidence>
<dbReference type="PANTHER" id="PTHR10851">
    <property type="entry name" value="PYRIDOXINE-5-PHOSPHATE OXIDASE"/>
    <property type="match status" value="1"/>
</dbReference>
<organism evidence="10 11">
    <name type="scientific">Neptunicella marina</name>
    <dbReference type="NCBI Taxonomy" id="2125989"/>
    <lineage>
        <taxon>Bacteria</taxon>
        <taxon>Pseudomonadati</taxon>
        <taxon>Pseudomonadota</taxon>
        <taxon>Gammaproteobacteria</taxon>
        <taxon>Alteromonadales</taxon>
        <taxon>Alteromonadaceae</taxon>
        <taxon>Neptunicella</taxon>
    </lineage>
</organism>
<dbReference type="PROSITE" id="PS01064">
    <property type="entry name" value="PYRIDOX_OXIDASE"/>
    <property type="match status" value="1"/>
</dbReference>
<feature type="binding site" evidence="5 7">
    <location>
        <position position="107"/>
    </location>
    <ligand>
        <name>FMN</name>
        <dbReference type="ChEBI" id="CHEBI:58210"/>
    </ligand>
</feature>
<evidence type="ECO:0000256" key="3">
    <source>
        <dbReference type="ARBA" id="ARBA00022643"/>
    </source>
</evidence>
<dbReference type="GO" id="GO:0008615">
    <property type="term" value="P:pyridoxine biosynthetic process"/>
    <property type="evidence" value="ECO:0007669"/>
    <property type="project" value="UniProtKB-UniRule"/>
</dbReference>
<comment type="pathway">
    <text evidence="5">Cofactor metabolism; pyridoxal 5'-phosphate salvage; pyridoxal 5'-phosphate from pyridoxine 5'-phosphate: step 1/1.</text>
</comment>
<evidence type="ECO:0000256" key="2">
    <source>
        <dbReference type="ARBA" id="ARBA00022630"/>
    </source>
</evidence>
<keyword evidence="11" id="KW-1185">Reference proteome</keyword>
<dbReference type="InterPro" id="IPR019740">
    <property type="entry name" value="Pyridox_Oxase_CS"/>
</dbReference>
<keyword evidence="5" id="KW-0664">Pyridoxine biosynthesis</keyword>
<feature type="binding site" evidence="5 7">
    <location>
        <begin position="78"/>
        <end position="79"/>
    </location>
    <ligand>
        <name>FMN</name>
        <dbReference type="ChEBI" id="CHEBI:58210"/>
    </ligand>
</feature>
<evidence type="ECO:0000313" key="11">
    <source>
        <dbReference type="Proteomes" id="UP000601768"/>
    </source>
</evidence>
<keyword evidence="3 5" id="KW-0288">FMN</keyword>
<keyword evidence="4 5" id="KW-0560">Oxidoreductase</keyword>
<comment type="catalytic activity">
    <reaction evidence="5">
        <text>pyridoxamine 5'-phosphate + O2 + H2O = pyridoxal 5'-phosphate + H2O2 + NH4(+)</text>
        <dbReference type="Rhea" id="RHEA:15817"/>
        <dbReference type="ChEBI" id="CHEBI:15377"/>
        <dbReference type="ChEBI" id="CHEBI:15379"/>
        <dbReference type="ChEBI" id="CHEBI:16240"/>
        <dbReference type="ChEBI" id="CHEBI:28938"/>
        <dbReference type="ChEBI" id="CHEBI:58451"/>
        <dbReference type="ChEBI" id="CHEBI:597326"/>
        <dbReference type="EC" id="1.4.3.5"/>
    </reaction>
</comment>
<dbReference type="InterPro" id="IPR019576">
    <property type="entry name" value="Pyridoxamine_oxidase_dimer_C"/>
</dbReference>
<evidence type="ECO:0000256" key="7">
    <source>
        <dbReference type="PIRSR" id="PIRSR000190-2"/>
    </source>
</evidence>
<feature type="binding site" evidence="6">
    <location>
        <begin position="10"/>
        <end position="13"/>
    </location>
    <ligand>
        <name>substrate</name>
    </ligand>
</feature>
<keyword evidence="2 5" id="KW-0285">Flavoprotein</keyword>
<dbReference type="InterPro" id="IPR012349">
    <property type="entry name" value="Split_barrel_FMN-bd"/>
</dbReference>
<dbReference type="Pfam" id="PF01243">
    <property type="entry name" value="PNPOx_N"/>
    <property type="match status" value="1"/>
</dbReference>
<evidence type="ECO:0000313" key="10">
    <source>
        <dbReference type="EMBL" id="MBC3766889.1"/>
    </source>
</evidence>
<reference evidence="10" key="2">
    <citation type="submission" date="2020-08" db="EMBL/GenBank/DDBJ databases">
        <authorList>
            <person name="Lai Q."/>
        </authorList>
    </citation>
    <scope>NUCLEOTIDE SEQUENCE</scope>
    <source>
        <strain evidence="10">S27-2</strain>
    </source>
</reference>
<comment type="subunit">
    <text evidence="5">Homodimer.</text>
</comment>
<dbReference type="SUPFAM" id="SSF50475">
    <property type="entry name" value="FMN-binding split barrel"/>
    <property type="match status" value="1"/>
</dbReference>
<comment type="cofactor">
    <cofactor evidence="5 7">
        <name>FMN</name>
        <dbReference type="ChEBI" id="CHEBI:58210"/>
    </cofactor>
    <text evidence="5 7">Binds 1 FMN per subunit.</text>
</comment>
<evidence type="ECO:0000256" key="1">
    <source>
        <dbReference type="ARBA" id="ARBA00007301"/>
    </source>
</evidence>
<dbReference type="PIRSF" id="PIRSF000190">
    <property type="entry name" value="Pyd_amn-ph_oxd"/>
    <property type="match status" value="1"/>
</dbReference>
<feature type="binding site" evidence="5 7">
    <location>
        <begin position="142"/>
        <end position="143"/>
    </location>
    <ligand>
        <name>FMN</name>
        <dbReference type="ChEBI" id="CHEBI:58210"/>
    </ligand>
</feature>
<evidence type="ECO:0000256" key="5">
    <source>
        <dbReference type="HAMAP-Rule" id="MF_01629"/>
    </source>
</evidence>
<protein>
    <recommendedName>
        <fullName evidence="5">Pyridoxine/pyridoxamine 5'-phosphate oxidase</fullName>
        <ecNumber evidence="5">1.4.3.5</ecNumber>
    </recommendedName>
    <alternativeName>
        <fullName evidence="5">PNP/PMP oxidase</fullName>
        <shortName evidence="5">PNPOx</shortName>
    </alternativeName>
    <alternativeName>
        <fullName evidence="5">Pyridoxal 5'-phosphate synthase</fullName>
    </alternativeName>
</protein>
<gene>
    <name evidence="5 10" type="primary">pdxH</name>
    <name evidence="10" type="ORF">H8B19_13465</name>
</gene>
<comment type="function">
    <text evidence="5">Catalyzes the oxidation of either pyridoxine 5'-phosphate (PNP) or pyridoxamine 5'-phosphate (PMP) into pyridoxal 5'-phosphate (PLP).</text>
</comment>
<dbReference type="Proteomes" id="UP000601768">
    <property type="component" value="Unassembled WGS sequence"/>
</dbReference>
<reference evidence="10" key="1">
    <citation type="journal article" date="2018" name="Int. J. Syst. Evol. Microbiol.">
        <title>Neptunicella marina gen. nov., sp. nov., isolated from surface seawater.</title>
        <authorList>
            <person name="Liu X."/>
            <person name="Lai Q."/>
            <person name="Du Y."/>
            <person name="Zhang X."/>
            <person name="Liu Z."/>
            <person name="Sun F."/>
            <person name="Shao Z."/>
        </authorList>
    </citation>
    <scope>NUCLEOTIDE SEQUENCE</scope>
    <source>
        <strain evidence="10">S27-2</strain>
    </source>
</reference>
<feature type="binding site" evidence="5 7">
    <location>
        <position position="187"/>
    </location>
    <ligand>
        <name>FMN</name>
        <dbReference type="ChEBI" id="CHEBI:58210"/>
    </ligand>
</feature>
<feature type="binding site" evidence="5 7">
    <location>
        <begin position="63"/>
        <end position="68"/>
    </location>
    <ligand>
        <name>FMN</name>
        <dbReference type="ChEBI" id="CHEBI:58210"/>
    </ligand>
</feature>
<dbReference type="GO" id="GO:0010181">
    <property type="term" value="F:FMN binding"/>
    <property type="evidence" value="ECO:0007669"/>
    <property type="project" value="UniProtKB-UniRule"/>
</dbReference>
<evidence type="ECO:0000256" key="6">
    <source>
        <dbReference type="PIRSR" id="PIRSR000190-1"/>
    </source>
</evidence>
<dbReference type="EC" id="1.4.3.5" evidence="5"/>
<dbReference type="EMBL" id="JACNEP010000011">
    <property type="protein sequence ID" value="MBC3766889.1"/>
    <property type="molecule type" value="Genomic_DNA"/>
</dbReference>
<feature type="domain" description="Pyridoxamine 5'-phosphate oxidase N-terminal" evidence="8">
    <location>
        <begin position="35"/>
        <end position="160"/>
    </location>
</feature>
<feature type="binding site" evidence="5 6">
    <location>
        <position position="68"/>
    </location>
    <ligand>
        <name>substrate</name>
    </ligand>
</feature>
<feature type="binding site" evidence="5 6">
    <location>
        <position position="125"/>
    </location>
    <ligand>
        <name>substrate</name>
    </ligand>
</feature>
<accession>A0A8J6IV23</accession>
<feature type="binding site" evidence="5 7">
    <location>
        <position position="84"/>
    </location>
    <ligand>
        <name>FMN</name>
        <dbReference type="ChEBI" id="CHEBI:58210"/>
    </ligand>
</feature>
<dbReference type="Pfam" id="PF10590">
    <property type="entry name" value="PNP_phzG_C"/>
    <property type="match status" value="1"/>
</dbReference>
<comment type="pathway">
    <text evidence="5">Cofactor metabolism; pyridoxal 5'-phosphate salvage; pyridoxal 5'-phosphate from pyridoxamine 5'-phosphate: step 1/1.</text>
</comment>
<dbReference type="UniPathway" id="UPA01068">
    <property type="reaction ID" value="UER00304"/>
</dbReference>
<evidence type="ECO:0000259" key="8">
    <source>
        <dbReference type="Pfam" id="PF01243"/>
    </source>
</evidence>
<dbReference type="NCBIfam" id="NF004231">
    <property type="entry name" value="PRK05679.1"/>
    <property type="match status" value="1"/>
</dbReference>
<feature type="binding site" evidence="5 6">
    <location>
        <position position="133"/>
    </location>
    <ligand>
        <name>substrate</name>
    </ligand>
</feature>
<feature type="domain" description="Pyridoxine 5'-phosphate oxidase dimerisation C-terminal" evidence="9">
    <location>
        <begin position="174"/>
        <end position="215"/>
    </location>
</feature>
<comment type="similarity">
    <text evidence="1 5">Belongs to the pyridoxamine 5'-phosphate oxidase family.</text>
</comment>
<dbReference type="AlphaFoldDB" id="A0A8J6IV23"/>
<dbReference type="InterPro" id="IPR000659">
    <property type="entry name" value="Pyridox_Oxase"/>
</dbReference>
<feature type="binding site" evidence="5 7">
    <location>
        <position position="85"/>
    </location>
    <ligand>
        <name>FMN</name>
        <dbReference type="ChEBI" id="CHEBI:58210"/>
    </ligand>
</feature>
<dbReference type="PANTHER" id="PTHR10851:SF0">
    <property type="entry name" value="PYRIDOXINE-5'-PHOSPHATE OXIDASE"/>
    <property type="match status" value="1"/>
</dbReference>
<proteinExistence type="inferred from homology"/>
<name>A0A8J6IV23_9ALTE</name>
<dbReference type="NCBIfam" id="TIGR00558">
    <property type="entry name" value="pdxH"/>
    <property type="match status" value="1"/>
</dbReference>
<dbReference type="Gene3D" id="2.30.110.10">
    <property type="entry name" value="Electron Transport, Fmn-binding Protein, Chain A"/>
    <property type="match status" value="1"/>
</dbReference>
<dbReference type="RefSeq" id="WP_186507414.1">
    <property type="nucleotide sequence ID" value="NZ_JACNEP010000011.1"/>
</dbReference>
<comment type="caution">
    <text evidence="10">The sequence shown here is derived from an EMBL/GenBank/DDBJ whole genome shotgun (WGS) entry which is preliminary data.</text>
</comment>
<comment type="catalytic activity">
    <reaction evidence="5">
        <text>pyridoxine 5'-phosphate + O2 = pyridoxal 5'-phosphate + H2O2</text>
        <dbReference type="Rhea" id="RHEA:15149"/>
        <dbReference type="ChEBI" id="CHEBI:15379"/>
        <dbReference type="ChEBI" id="CHEBI:16240"/>
        <dbReference type="ChEBI" id="CHEBI:58589"/>
        <dbReference type="ChEBI" id="CHEBI:597326"/>
        <dbReference type="EC" id="1.4.3.5"/>
    </reaction>
</comment>
<sequence>MTIEHLADIRREYTRDHLDETMLDADPMLQFELWLKQAIDAGLPDPTAMTIATVDEQGQPSQRIVLLKDSGPDGFVFYTNLGSRKAQELKHNNKISLHFPWHHLERQVKVCGVAKPLSVAKVSQYFLSRPKESQLAAWASRQSQPVSTRQMLMSEFNRMKQKFADGQIPLPDFWGGYLVEPHEIEFWQGGAHRLHDRFNYTKQPDNSWQITRLNP</sequence>
<evidence type="ECO:0000256" key="4">
    <source>
        <dbReference type="ARBA" id="ARBA00023002"/>
    </source>
</evidence>
<feature type="binding site" evidence="5 6">
    <location>
        <begin position="193"/>
        <end position="195"/>
    </location>
    <ligand>
        <name>substrate</name>
    </ligand>
</feature>